<organism evidence="1 2">
    <name type="scientific">Thermosipho melanesiensis</name>
    <dbReference type="NCBI Taxonomy" id="46541"/>
    <lineage>
        <taxon>Bacteria</taxon>
        <taxon>Thermotogati</taxon>
        <taxon>Thermotogota</taxon>
        <taxon>Thermotogae</taxon>
        <taxon>Thermotogales</taxon>
        <taxon>Fervidobacteriaceae</taxon>
        <taxon>Thermosipho</taxon>
    </lineage>
</organism>
<protein>
    <submittedName>
        <fullName evidence="1">Uncharacterized protein</fullName>
    </submittedName>
</protein>
<gene>
    <name evidence="1" type="ORF">BW47_05070</name>
</gene>
<dbReference type="Proteomes" id="UP000185490">
    <property type="component" value="Chromosome"/>
</dbReference>
<reference evidence="1 2" key="1">
    <citation type="submission" date="2014-02" db="EMBL/GenBank/DDBJ databases">
        <title>Diversity of Thermotogales isolates from hydrothermal vents.</title>
        <authorList>
            <person name="Haverkamp T.H.A."/>
            <person name="Lossouarn J."/>
            <person name="Geslin C."/>
            <person name="Nesbo C.L."/>
        </authorList>
    </citation>
    <scope>NUCLEOTIDE SEQUENCE [LARGE SCALE GENOMIC DNA]</scope>
    <source>
        <strain evidence="1 2">431</strain>
    </source>
</reference>
<proteinExistence type="predicted"/>
<accession>A0ABN4UYC1</accession>
<dbReference type="EMBL" id="CP007389">
    <property type="protein sequence ID" value="APT73926.1"/>
    <property type="molecule type" value="Genomic_DNA"/>
</dbReference>
<name>A0ABN4UYC1_9BACT</name>
<evidence type="ECO:0000313" key="2">
    <source>
        <dbReference type="Proteomes" id="UP000185490"/>
    </source>
</evidence>
<dbReference type="RefSeq" id="WP_041426000.1">
    <property type="nucleotide sequence ID" value="NZ_CP007389.1"/>
</dbReference>
<keyword evidence="2" id="KW-1185">Reference proteome</keyword>
<sequence>MKKLLITLLGIVSIVIFSGEFMLFDNTIILNAPPFFMELGDGVSIGLSYSTSTTYYKENNLGFLKVTLPQNREYVSASLFLGTNFGVYVSIGNENLQIPTSFKSMEFFISKDYAFYTSLSKFFIAIGPLTLNTRSIFLKKGKDFGYSLNRTFVKYKEYSGYFLSLNGIYFLGYFYPLDNSLEQGILGGLGSNFNEIYLNIGIRKHFNFEKLKCFGYGYIYSSTNNVFGINYFAGIYITFPLKGEITIWDGKISFRFNW</sequence>
<evidence type="ECO:0000313" key="1">
    <source>
        <dbReference type="EMBL" id="APT73926.1"/>
    </source>
</evidence>